<dbReference type="Pfam" id="PF08457">
    <property type="entry name" value="Sfi1"/>
    <property type="match status" value="1"/>
</dbReference>
<feature type="region of interest" description="Disordered" evidence="1">
    <location>
        <begin position="133"/>
        <end position="175"/>
    </location>
</feature>
<protein>
    <recommendedName>
        <fullName evidence="2">Sfi1 spindle body domain-containing protein</fullName>
    </recommendedName>
</protein>
<dbReference type="InterPro" id="IPR013665">
    <property type="entry name" value="Sfi1_dom"/>
</dbReference>
<evidence type="ECO:0000256" key="1">
    <source>
        <dbReference type="SAM" id="MobiDB-lite"/>
    </source>
</evidence>
<organism evidence="3 4">
    <name type="scientific">Claviceps pusilla</name>
    <dbReference type="NCBI Taxonomy" id="123648"/>
    <lineage>
        <taxon>Eukaryota</taxon>
        <taxon>Fungi</taxon>
        <taxon>Dikarya</taxon>
        <taxon>Ascomycota</taxon>
        <taxon>Pezizomycotina</taxon>
        <taxon>Sordariomycetes</taxon>
        <taxon>Hypocreomycetidae</taxon>
        <taxon>Hypocreales</taxon>
        <taxon>Clavicipitaceae</taxon>
        <taxon>Claviceps</taxon>
    </lineage>
</organism>
<accession>A0A9P7NEZ8</accession>
<feature type="compositionally biased region" description="Polar residues" evidence="1">
    <location>
        <begin position="912"/>
        <end position="927"/>
    </location>
</feature>
<sequence length="992" mass="113023">MAGDVVRQNYDHQLRYITILHYIVSTAQEQFDKCPHPKPLPAAVLFKAYDVVLPTFGIDPDSDHHLSALIFRIGGESGTGSLLEKFHALLKRMDIFLEFDDDVTISDSPSPVPSPPCVETAGMPALQISKSPVADEVKDDAGPRVKPSTASSHVPDCTQSSRKTRQPDCHFTQESGQQLKKKLLEAAANTSHGEVRETFGLMENPVVRSNDGILAFQKSAMISVIDRWRKAMSGEIKTRVRDYISMVANDQGPRTSIKKANTGKDHFKFDPDRFRIETPFGAPAYDLSTAENNVLLLRAARARQIFLASRIFSRWADETAIRLEREAIARRHIVRFRCFNSWLQAPNATQPRIRRLKTLSAVQKLQNVVCRNAEQLKLMASSTAALRISKITFQILNLWFSSVLSQIFANRISRLVQVATIDRWLGQTGDCNQLRSNIAWLRGHIKYRRVLHTWANYRAKHRFQIISVHQITRRFEGLRWLGAWRNYTEIGFRAESCRQVFAEELSARRLDIWCLKARTEAFRGRRQHKFAMNYVQTWIAAVSRQSAVQASSEDFCRFKSAIKLASHLVAFTQTQQQLDVLGNRALWYIRATFLLERVLTGIRHKKQQIKAVVRRHLMLKYTQVSSKRRRRSFYTALTQWQSRARTSQATVSQCHTLHDNIYKRAICALWRKQAVKGATLHNLAVNLREQQFLNEWHKLAIANYQQQLSAAELWASEQQRQSLKAWARSTLQKGGQAHSADMVRGRHEQNHRNRAFQWWRHRASRSKHAEAFSGLQSPVLSVQINNSHKTAMKHLKWPLLSQLPSYKQEAMTPIQTPSRSTGVLFPSSHAPGLRFTDPVAERGSRLKKSRAQKFDLWKRGVAGRELMPGHGDASTTTPKTPVPIHVKPSRYVAALTSDKEQSLLVDSTRMMSFQGPDTQTSSFAASRSRNDQEDVELPVLASDRTTALHDFSLPGPNSQNSYARTGAVRMRRWQSGLRFAATTPLRDTENPP</sequence>
<evidence type="ECO:0000313" key="4">
    <source>
        <dbReference type="Proteomes" id="UP000748025"/>
    </source>
</evidence>
<feature type="compositionally biased region" description="Polar residues" evidence="1">
    <location>
        <begin position="148"/>
        <end position="161"/>
    </location>
</feature>
<evidence type="ECO:0000313" key="3">
    <source>
        <dbReference type="EMBL" id="KAG6015860.1"/>
    </source>
</evidence>
<feature type="compositionally biased region" description="Basic and acidic residues" evidence="1">
    <location>
        <begin position="133"/>
        <end position="143"/>
    </location>
</feature>
<keyword evidence="4" id="KW-1185">Reference proteome</keyword>
<name>A0A9P7NEZ8_9HYPO</name>
<reference evidence="3" key="1">
    <citation type="journal article" date="2020" name="bioRxiv">
        <title>Whole genome comparisons of ergot fungi reveals the divergence and evolution of species within the genus Claviceps are the result of varying mechanisms driving genome evolution and host range expansion.</title>
        <authorList>
            <person name="Wyka S.A."/>
            <person name="Mondo S.J."/>
            <person name="Liu M."/>
            <person name="Dettman J."/>
            <person name="Nalam V."/>
            <person name="Broders K.D."/>
        </authorList>
    </citation>
    <scope>NUCLEOTIDE SEQUENCE</scope>
    <source>
        <strain evidence="3">CCC 602</strain>
    </source>
</reference>
<comment type="caution">
    <text evidence="3">The sequence shown here is derived from an EMBL/GenBank/DDBJ whole genome shotgun (WGS) entry which is preliminary data.</text>
</comment>
<feature type="domain" description="Sfi1 spindle body" evidence="2">
    <location>
        <begin position="297"/>
        <end position="519"/>
    </location>
</feature>
<dbReference type="EMBL" id="SRPW01000304">
    <property type="protein sequence ID" value="KAG6015860.1"/>
    <property type="molecule type" value="Genomic_DNA"/>
</dbReference>
<dbReference type="AlphaFoldDB" id="A0A9P7NEZ8"/>
<feature type="region of interest" description="Disordered" evidence="1">
    <location>
        <begin position="912"/>
        <end position="934"/>
    </location>
</feature>
<dbReference type="OrthoDB" id="5215300at2759"/>
<dbReference type="Proteomes" id="UP000748025">
    <property type="component" value="Unassembled WGS sequence"/>
</dbReference>
<evidence type="ECO:0000259" key="2">
    <source>
        <dbReference type="Pfam" id="PF08457"/>
    </source>
</evidence>
<gene>
    <name evidence="3" type="ORF">E4U43_004666</name>
</gene>
<feature type="region of interest" description="Disordered" evidence="1">
    <location>
        <begin position="865"/>
        <end position="884"/>
    </location>
</feature>
<proteinExistence type="predicted"/>